<dbReference type="EMBL" id="FNEV01000002">
    <property type="protein sequence ID" value="SDJ10556.1"/>
    <property type="molecule type" value="Genomic_DNA"/>
</dbReference>
<dbReference type="RefSeq" id="WP_245688086.1">
    <property type="nucleotide sequence ID" value="NZ_FNEV01000002.1"/>
</dbReference>
<evidence type="ECO:0000256" key="2">
    <source>
        <dbReference type="ARBA" id="ARBA00022448"/>
    </source>
</evidence>
<keyword evidence="3" id="KW-1003">Cell membrane</keyword>
<feature type="transmembrane region" description="Helical" evidence="7">
    <location>
        <begin position="254"/>
        <end position="273"/>
    </location>
</feature>
<dbReference type="STRING" id="86666.SAMN04490247_0748"/>
<keyword evidence="5 7" id="KW-1133">Transmembrane helix</keyword>
<dbReference type="InterPro" id="IPR011701">
    <property type="entry name" value="MFS"/>
</dbReference>
<dbReference type="Gene3D" id="1.20.1250.20">
    <property type="entry name" value="MFS general substrate transporter like domains"/>
    <property type="match status" value="1"/>
</dbReference>
<feature type="transmembrane region" description="Helical" evidence="7">
    <location>
        <begin position="370"/>
        <end position="395"/>
    </location>
</feature>
<sequence length="418" mass="45181">MEQSLWKNKNYVTLMSAQLVSSLGDWLSMIAIFTMVGMRWEASPLEVSLTMLSLAVPMALFGPFAGVVSDKFPRKSLMITSDLIRAGLIIGLAFATSIWMVYGFLFAIGCFSAVFIPSKNGKLKEIVEEHNLKSAMSVTSAIDSGTKIAGPLLSGLLVTVFPVSTVFFIDSGTFLLSALLLLFVAGDRVVTAETKREPSSFQKDWIEGFHFMKEHVFLLSGLVIIGSGLLILQLADSQFIVLIRQLTDASPDLFGYLITASGVGMLTASVILAKKTDYNAFLLMISGMTGLGISFSLLGWFTQMDLGYSTLWMIILGFVAGFTSSLGFIPFQASIQVTTPSHLTGRVFGVVNSVTTIATIVGPLTGGILATVYGVIPIFISTGVLLVLLSLTFYINRRKLHGTENERSLQTETAEGHT</sequence>
<dbReference type="GO" id="GO:0022857">
    <property type="term" value="F:transmembrane transporter activity"/>
    <property type="evidence" value="ECO:0007669"/>
    <property type="project" value="InterPro"/>
</dbReference>
<feature type="transmembrane region" description="Helical" evidence="7">
    <location>
        <begin position="216"/>
        <end position="234"/>
    </location>
</feature>
<protein>
    <submittedName>
        <fullName evidence="9">Predicted arabinose efflux permease, MFS family</fullName>
    </submittedName>
</protein>
<feature type="transmembrane region" description="Helical" evidence="7">
    <location>
        <begin position="160"/>
        <end position="186"/>
    </location>
</feature>
<evidence type="ECO:0000256" key="1">
    <source>
        <dbReference type="ARBA" id="ARBA00004651"/>
    </source>
</evidence>
<dbReference type="Proteomes" id="UP000199225">
    <property type="component" value="Unassembled WGS sequence"/>
</dbReference>
<dbReference type="Pfam" id="PF07690">
    <property type="entry name" value="MFS_1"/>
    <property type="match status" value="2"/>
</dbReference>
<dbReference type="GO" id="GO:0005886">
    <property type="term" value="C:plasma membrane"/>
    <property type="evidence" value="ECO:0007669"/>
    <property type="project" value="UniProtKB-SubCell"/>
</dbReference>
<name>A0A1G8R0P8_9BACI</name>
<evidence type="ECO:0000256" key="6">
    <source>
        <dbReference type="ARBA" id="ARBA00023136"/>
    </source>
</evidence>
<dbReference type="CDD" id="cd06173">
    <property type="entry name" value="MFS_MefA_like"/>
    <property type="match status" value="1"/>
</dbReference>
<feature type="transmembrane region" description="Helical" evidence="7">
    <location>
        <begin position="48"/>
        <end position="68"/>
    </location>
</feature>
<dbReference type="PROSITE" id="PS50850">
    <property type="entry name" value="MFS"/>
    <property type="match status" value="1"/>
</dbReference>
<evidence type="ECO:0000256" key="5">
    <source>
        <dbReference type="ARBA" id="ARBA00022989"/>
    </source>
</evidence>
<proteinExistence type="predicted"/>
<evidence type="ECO:0000256" key="3">
    <source>
        <dbReference type="ARBA" id="ARBA00022475"/>
    </source>
</evidence>
<feature type="domain" description="Major facilitator superfamily (MFS) profile" evidence="8">
    <location>
        <begin position="10"/>
        <end position="399"/>
    </location>
</feature>
<keyword evidence="6 7" id="KW-0472">Membrane</keyword>
<evidence type="ECO:0000256" key="4">
    <source>
        <dbReference type="ARBA" id="ARBA00022692"/>
    </source>
</evidence>
<feature type="transmembrane region" description="Helical" evidence="7">
    <location>
        <begin position="307"/>
        <end position="331"/>
    </location>
</feature>
<keyword evidence="2" id="KW-0813">Transport</keyword>
<dbReference type="PANTHER" id="PTHR43266">
    <property type="entry name" value="MACROLIDE-EFFLUX PROTEIN"/>
    <property type="match status" value="1"/>
</dbReference>
<organism evidence="9 10">
    <name type="scientific">Salimicrobium halophilum</name>
    <dbReference type="NCBI Taxonomy" id="86666"/>
    <lineage>
        <taxon>Bacteria</taxon>
        <taxon>Bacillati</taxon>
        <taxon>Bacillota</taxon>
        <taxon>Bacilli</taxon>
        <taxon>Bacillales</taxon>
        <taxon>Bacillaceae</taxon>
        <taxon>Salimicrobium</taxon>
    </lineage>
</organism>
<feature type="transmembrane region" description="Helical" evidence="7">
    <location>
        <begin position="343"/>
        <end position="364"/>
    </location>
</feature>
<evidence type="ECO:0000313" key="10">
    <source>
        <dbReference type="Proteomes" id="UP000199225"/>
    </source>
</evidence>
<reference evidence="10" key="1">
    <citation type="submission" date="2016-10" db="EMBL/GenBank/DDBJ databases">
        <authorList>
            <person name="Varghese N."/>
            <person name="Submissions S."/>
        </authorList>
    </citation>
    <scope>NUCLEOTIDE SEQUENCE [LARGE SCALE GENOMIC DNA]</scope>
    <source>
        <strain evidence="10">DSM 4771</strain>
    </source>
</reference>
<feature type="transmembrane region" description="Helical" evidence="7">
    <location>
        <begin position="88"/>
        <end position="116"/>
    </location>
</feature>
<keyword evidence="4 7" id="KW-0812">Transmembrane</keyword>
<dbReference type="AlphaFoldDB" id="A0A1G8R0P8"/>
<feature type="transmembrane region" description="Helical" evidence="7">
    <location>
        <begin position="280"/>
        <end position="301"/>
    </location>
</feature>
<feature type="transmembrane region" description="Helical" evidence="7">
    <location>
        <begin position="12"/>
        <end position="36"/>
    </location>
</feature>
<dbReference type="SUPFAM" id="SSF103473">
    <property type="entry name" value="MFS general substrate transporter"/>
    <property type="match status" value="1"/>
</dbReference>
<evidence type="ECO:0000256" key="7">
    <source>
        <dbReference type="SAM" id="Phobius"/>
    </source>
</evidence>
<evidence type="ECO:0000313" key="9">
    <source>
        <dbReference type="EMBL" id="SDJ10556.1"/>
    </source>
</evidence>
<keyword evidence="10" id="KW-1185">Reference proteome</keyword>
<evidence type="ECO:0000259" key="8">
    <source>
        <dbReference type="PROSITE" id="PS50850"/>
    </source>
</evidence>
<accession>A0A1G8R0P8</accession>
<gene>
    <name evidence="9" type="ORF">SAMN04490247_0748</name>
</gene>
<dbReference type="InterPro" id="IPR020846">
    <property type="entry name" value="MFS_dom"/>
</dbReference>
<comment type="subcellular location">
    <subcellularLocation>
        <location evidence="1">Cell membrane</location>
        <topology evidence="1">Multi-pass membrane protein</topology>
    </subcellularLocation>
</comment>
<dbReference type="PANTHER" id="PTHR43266:SF2">
    <property type="entry name" value="MAJOR FACILITATOR SUPERFAMILY (MFS) PROFILE DOMAIN-CONTAINING PROTEIN"/>
    <property type="match status" value="1"/>
</dbReference>
<dbReference type="InterPro" id="IPR036259">
    <property type="entry name" value="MFS_trans_sf"/>
</dbReference>